<dbReference type="InterPro" id="IPR010985">
    <property type="entry name" value="Ribbon_hlx_hlx"/>
</dbReference>
<sequence length="82" mass="9098">MATLTIRDLDDEVKARLRVRAAHNGRSMEAEVRAILRAALTGPTPRRGLGGQIQQYFVDLDDDVEIPLPPRTELPRAADFSS</sequence>
<gene>
    <name evidence="2" type="ORF">FDG2_0931</name>
</gene>
<dbReference type="AlphaFoldDB" id="A0A1C3NUL5"/>
<accession>A0A1C3NUL5</accession>
<dbReference type="EMBL" id="FLUV01000371">
    <property type="protein sequence ID" value="SBW19033.1"/>
    <property type="molecule type" value="Genomic_DNA"/>
</dbReference>
<dbReference type="SUPFAM" id="SSF47598">
    <property type="entry name" value="Ribbon-helix-helix"/>
    <property type="match status" value="1"/>
</dbReference>
<reference evidence="3" key="1">
    <citation type="submission" date="2016-02" db="EMBL/GenBank/DDBJ databases">
        <authorList>
            <person name="Wibberg D."/>
        </authorList>
    </citation>
    <scope>NUCLEOTIDE SEQUENCE [LARGE SCALE GENOMIC DNA]</scope>
</reference>
<dbReference type="GO" id="GO:0006355">
    <property type="term" value="P:regulation of DNA-templated transcription"/>
    <property type="evidence" value="ECO:0007669"/>
    <property type="project" value="InterPro"/>
</dbReference>
<dbReference type="Pfam" id="PF22513">
    <property type="entry name" value="FitA-like_RHH"/>
    <property type="match status" value="1"/>
</dbReference>
<evidence type="ECO:0000313" key="2">
    <source>
        <dbReference type="EMBL" id="SBW19033.1"/>
    </source>
</evidence>
<organism evidence="2 3">
    <name type="scientific">Candidatus Protofrankia californiensis</name>
    <dbReference type="NCBI Taxonomy" id="1839754"/>
    <lineage>
        <taxon>Bacteria</taxon>
        <taxon>Bacillati</taxon>
        <taxon>Actinomycetota</taxon>
        <taxon>Actinomycetes</taxon>
        <taxon>Frankiales</taxon>
        <taxon>Frankiaceae</taxon>
        <taxon>Protofrankia</taxon>
    </lineage>
</organism>
<keyword evidence="3" id="KW-1185">Reference proteome</keyword>
<dbReference type="Proteomes" id="UP000199013">
    <property type="component" value="Unassembled WGS sequence"/>
</dbReference>
<feature type="domain" description="Antitoxin FitA-like ribbon-helix-helix" evidence="1">
    <location>
        <begin position="2"/>
        <end position="40"/>
    </location>
</feature>
<dbReference type="Gene3D" id="1.10.1220.10">
    <property type="entry name" value="Met repressor-like"/>
    <property type="match status" value="1"/>
</dbReference>
<evidence type="ECO:0000259" key="1">
    <source>
        <dbReference type="Pfam" id="PF22513"/>
    </source>
</evidence>
<dbReference type="InterPro" id="IPR053853">
    <property type="entry name" value="FitA-like_RHH"/>
</dbReference>
<name>A0A1C3NUL5_9ACTN</name>
<protein>
    <recommendedName>
        <fullName evidence="1">Antitoxin FitA-like ribbon-helix-helix domain-containing protein</fullName>
    </recommendedName>
</protein>
<proteinExistence type="predicted"/>
<evidence type="ECO:0000313" key="3">
    <source>
        <dbReference type="Proteomes" id="UP000199013"/>
    </source>
</evidence>
<dbReference type="InterPro" id="IPR013321">
    <property type="entry name" value="Arc_rbn_hlx_hlx"/>
</dbReference>